<proteinExistence type="inferred from homology"/>
<evidence type="ECO:0000256" key="5">
    <source>
        <dbReference type="ARBA" id="ARBA00022989"/>
    </source>
</evidence>
<dbReference type="Pfam" id="PF00584">
    <property type="entry name" value="SecE"/>
    <property type="match status" value="1"/>
</dbReference>
<dbReference type="GO" id="GO:0009306">
    <property type="term" value="P:protein secretion"/>
    <property type="evidence" value="ECO:0007669"/>
    <property type="project" value="UniProtKB-UniRule"/>
</dbReference>
<evidence type="ECO:0000256" key="7">
    <source>
        <dbReference type="ARBA" id="ARBA00023136"/>
    </source>
</evidence>
<evidence type="ECO:0000256" key="8">
    <source>
        <dbReference type="HAMAP-Rule" id="MF_00422"/>
    </source>
</evidence>
<comment type="caution">
    <text evidence="10">The sequence shown here is derived from an EMBL/GenBank/DDBJ whole genome shotgun (WGS) entry which is preliminary data.</text>
</comment>
<protein>
    <recommendedName>
        <fullName evidence="8">Protein translocase subunit SecE</fullName>
    </recommendedName>
</protein>
<feature type="region of interest" description="Disordered" evidence="9">
    <location>
        <begin position="1"/>
        <end position="43"/>
    </location>
</feature>
<dbReference type="EMBL" id="JARGYU010000001">
    <property type="protein sequence ID" value="MDZ5761028.1"/>
    <property type="molecule type" value="Genomic_DNA"/>
</dbReference>
<evidence type="ECO:0000256" key="9">
    <source>
        <dbReference type="SAM" id="MobiDB-lite"/>
    </source>
</evidence>
<name>A0AAE5AHE9_9RICK</name>
<feature type="transmembrane region" description="Helical" evidence="8">
    <location>
        <begin position="82"/>
        <end position="102"/>
    </location>
</feature>
<comment type="subcellular location">
    <subcellularLocation>
        <location evidence="8">Cell membrane</location>
        <topology evidence="8">Single-pass membrane protein</topology>
    </subcellularLocation>
    <subcellularLocation>
        <location evidence="1">Membrane</location>
    </subcellularLocation>
</comment>
<keyword evidence="2 8" id="KW-0813">Transport</keyword>
<evidence type="ECO:0000256" key="2">
    <source>
        <dbReference type="ARBA" id="ARBA00022448"/>
    </source>
</evidence>
<dbReference type="GO" id="GO:0005886">
    <property type="term" value="C:plasma membrane"/>
    <property type="evidence" value="ECO:0007669"/>
    <property type="project" value="UniProtKB-SubCell"/>
</dbReference>
<dbReference type="AlphaFoldDB" id="A0AAE5AHE9"/>
<evidence type="ECO:0000256" key="3">
    <source>
        <dbReference type="ARBA" id="ARBA00022692"/>
    </source>
</evidence>
<keyword evidence="5 8" id="KW-1133">Transmembrane helix</keyword>
<keyword evidence="7 8" id="KW-0472">Membrane</keyword>
<evidence type="ECO:0000256" key="1">
    <source>
        <dbReference type="ARBA" id="ARBA00004370"/>
    </source>
</evidence>
<dbReference type="Proteomes" id="UP001289135">
    <property type="component" value="Unassembled WGS sequence"/>
</dbReference>
<evidence type="ECO:0000256" key="6">
    <source>
        <dbReference type="ARBA" id="ARBA00023010"/>
    </source>
</evidence>
<dbReference type="InterPro" id="IPR038379">
    <property type="entry name" value="SecE_sf"/>
</dbReference>
<evidence type="ECO:0000313" key="10">
    <source>
        <dbReference type="EMBL" id="MDZ5761028.1"/>
    </source>
</evidence>
<dbReference type="HAMAP" id="MF_00422">
    <property type="entry name" value="SecE"/>
    <property type="match status" value="1"/>
</dbReference>
<reference evidence="10" key="1">
    <citation type="submission" date="2023-02" db="EMBL/GenBank/DDBJ databases">
        <title>Host association and intracellularity evolved multiple times independently in the Rickettsiales.</title>
        <authorList>
            <person name="Castelli M."/>
            <person name="Nardi T."/>
            <person name="Gammuto L."/>
            <person name="Bellinzona G."/>
            <person name="Sabaneyeva E."/>
            <person name="Potekhin A."/>
            <person name="Serra V."/>
            <person name="Petroni G."/>
            <person name="Sassera D."/>
        </authorList>
    </citation>
    <scope>NUCLEOTIDE SEQUENCE</scope>
    <source>
        <strain evidence="10">USBL-36I1</strain>
    </source>
</reference>
<keyword evidence="8" id="KW-1003">Cell membrane</keyword>
<dbReference type="NCBIfam" id="TIGR00964">
    <property type="entry name" value="secE_bact"/>
    <property type="match status" value="1"/>
</dbReference>
<dbReference type="Gene3D" id="1.20.5.1030">
    <property type="entry name" value="Preprotein translocase secy subunit"/>
    <property type="match status" value="1"/>
</dbReference>
<feature type="compositionally biased region" description="Polar residues" evidence="9">
    <location>
        <begin position="24"/>
        <end position="43"/>
    </location>
</feature>
<sequence length="118" mass="13942">MSQKKQAKNLKLKKNTVKKNQNTESNITNLTKNINSNKNSVNTGSQVEKNTKFLFYRKKIEKFIKEVYSEYLRVVWPNKDEVVSIFFLIGLVSFFTSIFFMLTDYVSYNIINYFIVSK</sequence>
<keyword evidence="3 8" id="KW-0812">Transmembrane</keyword>
<comment type="similarity">
    <text evidence="8">Belongs to the SecE/SEC61-gamma family.</text>
</comment>
<evidence type="ECO:0000256" key="4">
    <source>
        <dbReference type="ARBA" id="ARBA00022927"/>
    </source>
</evidence>
<dbReference type="GO" id="GO:0043952">
    <property type="term" value="P:protein transport by the Sec complex"/>
    <property type="evidence" value="ECO:0007669"/>
    <property type="project" value="UniProtKB-UniRule"/>
</dbReference>
<comment type="function">
    <text evidence="8">Essential subunit of the Sec protein translocation channel SecYEG. Clamps together the 2 halves of SecY. May contact the channel plug during translocation.</text>
</comment>
<dbReference type="InterPro" id="IPR001901">
    <property type="entry name" value="Translocase_SecE/Sec61-g"/>
</dbReference>
<accession>A0AAE5AHE9</accession>
<evidence type="ECO:0000313" key="11">
    <source>
        <dbReference type="Proteomes" id="UP001289135"/>
    </source>
</evidence>
<keyword evidence="6 8" id="KW-0811">Translocation</keyword>
<keyword evidence="11" id="KW-1185">Reference proteome</keyword>
<dbReference type="RefSeq" id="WP_322498460.1">
    <property type="nucleotide sequence ID" value="NZ_JARGYU010000001.1"/>
</dbReference>
<dbReference type="GO" id="GO:0065002">
    <property type="term" value="P:intracellular protein transmembrane transport"/>
    <property type="evidence" value="ECO:0007669"/>
    <property type="project" value="UniProtKB-UniRule"/>
</dbReference>
<gene>
    <name evidence="8" type="primary">secE</name>
    <name evidence="10" type="ORF">Lyticum_00188</name>
</gene>
<comment type="subunit">
    <text evidence="8">Component of the Sec protein translocase complex. Heterotrimer consisting of SecY, SecE and SecG subunits. The heterotrimers can form oligomers, although 1 heterotrimer is thought to be able to translocate proteins. Interacts with the ribosome. Interacts with SecDF, and other proteins may be involved. Interacts with SecA.</text>
</comment>
<dbReference type="GO" id="GO:0006605">
    <property type="term" value="P:protein targeting"/>
    <property type="evidence" value="ECO:0007669"/>
    <property type="project" value="UniProtKB-UniRule"/>
</dbReference>
<dbReference type="GO" id="GO:0008320">
    <property type="term" value="F:protein transmembrane transporter activity"/>
    <property type="evidence" value="ECO:0007669"/>
    <property type="project" value="UniProtKB-UniRule"/>
</dbReference>
<organism evidence="10 11">
    <name type="scientific">Lyticum sinuosum</name>
    <dbReference type="NCBI Taxonomy" id="1332059"/>
    <lineage>
        <taxon>Bacteria</taxon>
        <taxon>Pseudomonadati</taxon>
        <taxon>Pseudomonadota</taxon>
        <taxon>Alphaproteobacteria</taxon>
        <taxon>Rickettsiales</taxon>
        <taxon>Lyticum</taxon>
    </lineage>
</organism>
<dbReference type="InterPro" id="IPR005807">
    <property type="entry name" value="SecE_bac"/>
</dbReference>
<keyword evidence="4 8" id="KW-0653">Protein transport</keyword>
<feature type="compositionally biased region" description="Basic residues" evidence="9">
    <location>
        <begin position="1"/>
        <end position="17"/>
    </location>
</feature>